<dbReference type="EMBL" id="BPLF01000001">
    <property type="protein sequence ID" value="GIX61925.1"/>
    <property type="molecule type" value="Genomic_DNA"/>
</dbReference>
<organism evidence="2 3">
    <name type="scientific">Babesia caballi</name>
    <dbReference type="NCBI Taxonomy" id="5871"/>
    <lineage>
        <taxon>Eukaryota</taxon>
        <taxon>Sar</taxon>
        <taxon>Alveolata</taxon>
        <taxon>Apicomplexa</taxon>
        <taxon>Aconoidasida</taxon>
        <taxon>Piroplasmida</taxon>
        <taxon>Babesiidae</taxon>
        <taxon>Babesia</taxon>
    </lineage>
</organism>
<keyword evidence="3" id="KW-1185">Reference proteome</keyword>
<accession>A0AAV4LQ24</accession>
<reference evidence="2 3" key="1">
    <citation type="submission" date="2021-06" db="EMBL/GenBank/DDBJ databases">
        <title>Genome sequence of Babesia caballi.</title>
        <authorList>
            <person name="Yamagishi J."/>
            <person name="Kidaka T."/>
            <person name="Ochi A."/>
        </authorList>
    </citation>
    <scope>NUCLEOTIDE SEQUENCE [LARGE SCALE GENOMIC DNA]</scope>
    <source>
        <strain evidence="2">USDA-D6B2</strain>
    </source>
</reference>
<feature type="transmembrane region" description="Helical" evidence="1">
    <location>
        <begin position="279"/>
        <end position="298"/>
    </location>
</feature>
<comment type="caution">
    <text evidence="2">The sequence shown here is derived from an EMBL/GenBank/DDBJ whole genome shotgun (WGS) entry which is preliminary data.</text>
</comment>
<keyword evidence="1" id="KW-0812">Transmembrane</keyword>
<dbReference type="Proteomes" id="UP001497744">
    <property type="component" value="Unassembled WGS sequence"/>
</dbReference>
<feature type="transmembrane region" description="Helical" evidence="1">
    <location>
        <begin position="96"/>
        <end position="116"/>
    </location>
</feature>
<proteinExistence type="predicted"/>
<keyword evidence="1" id="KW-0472">Membrane</keyword>
<feature type="transmembrane region" description="Helical" evidence="1">
    <location>
        <begin position="57"/>
        <end position="76"/>
    </location>
</feature>
<dbReference type="RefSeq" id="XP_067713996.1">
    <property type="nucleotide sequence ID" value="XM_067857895.1"/>
</dbReference>
<gene>
    <name evidence="2" type="ORF">BcabD6B2_13600</name>
</gene>
<protein>
    <submittedName>
        <fullName evidence="2">Phosphatidylinositol-glycan biosynthesis class F protein</fullName>
    </submittedName>
</protein>
<name>A0AAV4LQ24_BABCB</name>
<keyword evidence="1" id="KW-1133">Transmembrane helix</keyword>
<evidence type="ECO:0000256" key="1">
    <source>
        <dbReference type="SAM" id="Phobius"/>
    </source>
</evidence>
<evidence type="ECO:0000313" key="2">
    <source>
        <dbReference type="EMBL" id="GIX61925.1"/>
    </source>
</evidence>
<dbReference type="GeneID" id="94193408"/>
<dbReference type="AlphaFoldDB" id="A0AAV4LQ24"/>
<feature type="transmembrane region" description="Helical" evidence="1">
    <location>
        <begin position="199"/>
        <end position="219"/>
    </location>
</feature>
<feature type="transmembrane region" description="Helical" evidence="1">
    <location>
        <begin position="240"/>
        <end position="259"/>
    </location>
</feature>
<evidence type="ECO:0000313" key="3">
    <source>
        <dbReference type="Proteomes" id="UP001497744"/>
    </source>
</evidence>
<feature type="transmembrane region" description="Helical" evidence="1">
    <location>
        <begin position="170"/>
        <end position="187"/>
    </location>
</feature>
<sequence>MGIRLLKRAYRISGNLGNGVLGEHPNESPGYAKVNTFERFSREADVRTYNNHCLKRYMWCDIASAITDVYLAYYIVRQVDITGRSKAMVVEFAFWFRTFFVLKIFLHAFVIPYFAFSGSVRKVHEYVLSVTCRNVMPMTLSDDNTKSDGIDSALEAKTILMYERAKKGKFLCFTFGVVCAAALLLTIDHEPYGLLDTTLMTLWFCVVSYVTLVHFVYFPEASFFGIQEQPKAPTIFQHPRIGYLVASYTMLMVAGWYLGNYVSLLDWDEPYIFFPTPNFIGLCIGHLAASLSAAIILAM</sequence>